<dbReference type="EMBL" id="JOMC01000121">
    <property type="protein sequence ID" value="KIA75521.1"/>
    <property type="molecule type" value="Genomic_DNA"/>
</dbReference>
<gene>
    <name evidence="2" type="ORF">HK57_00710</name>
</gene>
<feature type="compositionally biased region" description="Low complexity" evidence="1">
    <location>
        <begin position="144"/>
        <end position="161"/>
    </location>
</feature>
<feature type="region of interest" description="Disordered" evidence="1">
    <location>
        <begin position="123"/>
        <end position="212"/>
    </location>
</feature>
<evidence type="ECO:0008006" key="4">
    <source>
        <dbReference type="Google" id="ProtNLM"/>
    </source>
</evidence>
<keyword evidence="3" id="KW-1185">Reference proteome</keyword>
<organism evidence="2 3">
    <name type="scientific">Aspergillus ustus</name>
    <dbReference type="NCBI Taxonomy" id="40382"/>
    <lineage>
        <taxon>Eukaryota</taxon>
        <taxon>Fungi</taxon>
        <taxon>Dikarya</taxon>
        <taxon>Ascomycota</taxon>
        <taxon>Pezizomycotina</taxon>
        <taxon>Eurotiomycetes</taxon>
        <taxon>Eurotiomycetidae</taxon>
        <taxon>Eurotiales</taxon>
        <taxon>Aspergillaceae</taxon>
        <taxon>Aspergillus</taxon>
        <taxon>Aspergillus subgen. Nidulantes</taxon>
    </lineage>
</organism>
<proteinExistence type="predicted"/>
<evidence type="ECO:0000313" key="3">
    <source>
        <dbReference type="Proteomes" id="UP000053475"/>
    </source>
</evidence>
<accession>A0A0C1BVE6</accession>
<dbReference type="Proteomes" id="UP000053475">
    <property type="component" value="Unassembled WGS sequence"/>
</dbReference>
<comment type="caution">
    <text evidence="2">The sequence shown here is derived from an EMBL/GenBank/DDBJ whole genome shotgun (WGS) entry which is preliminary data.</text>
</comment>
<reference evidence="2 3" key="1">
    <citation type="submission" date="2014-11" db="EMBL/GenBank/DDBJ databases">
        <title>Genomics derived discovery of secondary metabolites biosynthetic gene clusters in Aspergillus ustus.</title>
        <authorList>
            <person name="Pi B."/>
            <person name="Dai F."/>
            <person name="Song X."/>
            <person name="Zhu C."/>
            <person name="Li H."/>
            <person name="Yu D."/>
        </authorList>
    </citation>
    <scope>NUCLEOTIDE SEQUENCE [LARGE SCALE GENOMIC DNA]</scope>
    <source>
        <strain evidence="2 3">3.3904</strain>
    </source>
</reference>
<feature type="compositionally biased region" description="Basic and acidic residues" evidence="1">
    <location>
        <begin position="133"/>
        <end position="143"/>
    </location>
</feature>
<feature type="compositionally biased region" description="Acidic residues" evidence="1">
    <location>
        <begin position="203"/>
        <end position="212"/>
    </location>
</feature>
<evidence type="ECO:0000313" key="2">
    <source>
        <dbReference type="EMBL" id="KIA75521.1"/>
    </source>
</evidence>
<dbReference type="AlphaFoldDB" id="A0A0C1BVE6"/>
<protein>
    <recommendedName>
        <fullName evidence="4">F-box domain-containing protein</fullName>
    </recommendedName>
</protein>
<evidence type="ECO:0000256" key="1">
    <source>
        <dbReference type="SAM" id="MobiDB-lite"/>
    </source>
</evidence>
<sequence>MSVTSLQYLPAELVLLIFNSLTRLQDAVSLARTCKKAYALFARLEDRGKIICSIVENATASLPQKSPSKAWLELHFPPGTPFWIPRSEQLPSGLEDEETITFLTTIGFPVFECGMIHFESTGMLPLPSPAPVRRTEAGSKGESDTGNDNGDSSDNNDNNDNNNDDGNRDAAGALGSATKEDELERQLQSSDDSEAEQEREQTEPESDSEEEELLFLGTWYSQSIALEPSSGSILHHSWDSPDESEVIADSVGRFLVLLGVIRSVVCGLRECGLQPEQRTEHAEVEEVVLESLFEGLGRVDGYVREAGVWGWICNYLSS</sequence>
<name>A0A0C1BVE6_ASPUT</name>